<sequence>MPDELTVSAVYVKQTLQSAISICGGTILSPNHILTAAHCVIDEDNNPAKPASINIGYNNKDTTKQMSVMAKKITIHPDYNHDATDGLADMAVVEVDTIVFGKQAQKMPVYNGPINSGQGLLPMGWGKKESTATDLTTLKGVVVVTGNRTLCQTFNLDFMDNNGPLICTPSILTPNRSTCQGDSGTTVAVSKDDALMLAGLVSIAINLTDDLECGNLQSAHMYVHIAYFMDFLVSATGLTSDYLTGVDDGNSTGSAM</sequence>
<organism evidence="1 2">
    <name type="scientific">Kickxella alabastrina</name>
    <dbReference type="NCBI Taxonomy" id="61397"/>
    <lineage>
        <taxon>Eukaryota</taxon>
        <taxon>Fungi</taxon>
        <taxon>Fungi incertae sedis</taxon>
        <taxon>Zoopagomycota</taxon>
        <taxon>Kickxellomycotina</taxon>
        <taxon>Kickxellomycetes</taxon>
        <taxon>Kickxellales</taxon>
        <taxon>Kickxellaceae</taxon>
        <taxon>Kickxella</taxon>
    </lineage>
</organism>
<proteinExistence type="predicted"/>
<comment type="caution">
    <text evidence="1">The sequence shown here is derived from an EMBL/GenBank/DDBJ whole genome shotgun (WGS) entry which is preliminary data.</text>
</comment>
<keyword evidence="2" id="KW-1185">Reference proteome</keyword>
<evidence type="ECO:0000313" key="1">
    <source>
        <dbReference type="EMBL" id="KAJ1896181.1"/>
    </source>
</evidence>
<dbReference type="EMBL" id="JANBPG010000477">
    <property type="protein sequence ID" value="KAJ1896181.1"/>
    <property type="molecule type" value="Genomic_DNA"/>
</dbReference>
<gene>
    <name evidence="1" type="primary">Tmprss11c</name>
    <name evidence="1" type="ORF">LPJ66_004144</name>
</gene>
<reference evidence="1" key="1">
    <citation type="submission" date="2022-07" db="EMBL/GenBank/DDBJ databases">
        <title>Phylogenomic reconstructions and comparative analyses of Kickxellomycotina fungi.</title>
        <authorList>
            <person name="Reynolds N.K."/>
            <person name="Stajich J.E."/>
            <person name="Barry K."/>
            <person name="Grigoriev I.V."/>
            <person name="Crous P."/>
            <person name="Smith M.E."/>
        </authorList>
    </citation>
    <scope>NUCLEOTIDE SEQUENCE</scope>
    <source>
        <strain evidence="1">Benny 63K</strain>
    </source>
</reference>
<evidence type="ECO:0000313" key="2">
    <source>
        <dbReference type="Proteomes" id="UP001150581"/>
    </source>
</evidence>
<accession>A0ACC1II33</accession>
<dbReference type="Proteomes" id="UP001150581">
    <property type="component" value="Unassembled WGS sequence"/>
</dbReference>
<protein>
    <submittedName>
        <fullName evidence="1">Serine-type endopeptidase activity protein</fullName>
    </submittedName>
</protein>
<name>A0ACC1II33_9FUNG</name>